<name>A0ABX9DUD7_9PSEU</name>
<comment type="caution">
    <text evidence="2">The sequence shown here is derived from an EMBL/GenBank/DDBJ whole genome shotgun (WGS) entry which is preliminary data.</text>
</comment>
<keyword evidence="3" id="KW-1185">Reference proteome</keyword>
<keyword evidence="1" id="KW-0472">Membrane</keyword>
<dbReference type="Proteomes" id="UP000248714">
    <property type="component" value="Unassembled WGS sequence"/>
</dbReference>
<evidence type="ECO:0000256" key="1">
    <source>
        <dbReference type="SAM" id="Phobius"/>
    </source>
</evidence>
<keyword evidence="1" id="KW-0812">Transmembrane</keyword>
<feature type="transmembrane region" description="Helical" evidence="1">
    <location>
        <begin position="34"/>
        <end position="61"/>
    </location>
</feature>
<evidence type="ECO:0000313" key="2">
    <source>
        <dbReference type="EMBL" id="RAS57832.1"/>
    </source>
</evidence>
<feature type="transmembrane region" description="Helical" evidence="1">
    <location>
        <begin position="73"/>
        <end position="95"/>
    </location>
</feature>
<evidence type="ECO:0000313" key="3">
    <source>
        <dbReference type="Proteomes" id="UP000248714"/>
    </source>
</evidence>
<dbReference type="RefSeq" id="WP_112232759.1">
    <property type="nucleotide sequence ID" value="NZ_QLTT01000021.1"/>
</dbReference>
<reference evidence="2 3" key="1">
    <citation type="submission" date="2018-06" db="EMBL/GenBank/DDBJ databases">
        <title>Genomic Encyclopedia of Type Strains, Phase IV (KMG-IV): sequencing the most valuable type-strain genomes for metagenomic binning, comparative biology and taxonomic classification.</title>
        <authorList>
            <person name="Goeker M."/>
        </authorList>
    </citation>
    <scope>NUCLEOTIDE SEQUENCE [LARGE SCALE GENOMIC DNA]</scope>
    <source>
        <strain evidence="2 3">DSM 45479</strain>
    </source>
</reference>
<sequence>MMWLAALFAFCLYPLASRLVKRWKPLKKLWWLPYVILAVAIFALSAAPLPFGWGTVGGLAAKIVKWPMGLLAGWWDISVAWIAGPLLVLVIIAGLLDLFADKKADGFARIMLITAPVLALIATGPIASGTQEVVDTVGGVGPAVVEKVNGS</sequence>
<accession>A0ABX9DUD7</accession>
<dbReference type="EMBL" id="QLTT01000021">
    <property type="protein sequence ID" value="RAS57832.1"/>
    <property type="molecule type" value="Genomic_DNA"/>
</dbReference>
<feature type="transmembrane region" description="Helical" evidence="1">
    <location>
        <begin position="107"/>
        <end position="127"/>
    </location>
</feature>
<gene>
    <name evidence="2" type="ORF">C8D87_12115</name>
</gene>
<proteinExistence type="predicted"/>
<organism evidence="2 3">
    <name type="scientific">Lentzea atacamensis</name>
    <dbReference type="NCBI Taxonomy" id="531938"/>
    <lineage>
        <taxon>Bacteria</taxon>
        <taxon>Bacillati</taxon>
        <taxon>Actinomycetota</taxon>
        <taxon>Actinomycetes</taxon>
        <taxon>Pseudonocardiales</taxon>
        <taxon>Pseudonocardiaceae</taxon>
        <taxon>Lentzea</taxon>
    </lineage>
</organism>
<protein>
    <submittedName>
        <fullName evidence="2">Uncharacterized protein</fullName>
    </submittedName>
</protein>
<keyword evidence="1" id="KW-1133">Transmembrane helix</keyword>